<evidence type="ECO:0000313" key="2">
    <source>
        <dbReference type="EMBL" id="MFC3477246.1"/>
    </source>
</evidence>
<feature type="compositionally biased region" description="Basic and acidic residues" evidence="1">
    <location>
        <begin position="47"/>
        <end position="59"/>
    </location>
</feature>
<dbReference type="AlphaFoldDB" id="A0ABD5NDA2"/>
<accession>A0ABD5NDA2</accession>
<protein>
    <submittedName>
        <fullName evidence="2">Uncharacterized protein</fullName>
    </submittedName>
</protein>
<gene>
    <name evidence="2" type="ORF">ACFOKC_05860</name>
</gene>
<dbReference type="EMBL" id="JBHRWN010000002">
    <property type="protein sequence ID" value="MFC3477246.1"/>
    <property type="molecule type" value="Genomic_DNA"/>
</dbReference>
<dbReference type="Proteomes" id="UP001595660">
    <property type="component" value="Unassembled WGS sequence"/>
</dbReference>
<organism evidence="2 3">
    <name type="scientific">Halobacterium litoreum</name>
    <dbReference type="NCBI Taxonomy" id="2039234"/>
    <lineage>
        <taxon>Archaea</taxon>
        <taxon>Methanobacteriati</taxon>
        <taxon>Methanobacteriota</taxon>
        <taxon>Stenosarchaea group</taxon>
        <taxon>Halobacteria</taxon>
        <taxon>Halobacteriales</taxon>
        <taxon>Halobacteriaceae</taxon>
        <taxon>Halobacterium</taxon>
    </lineage>
</organism>
<dbReference type="InterPro" id="IPR058742">
    <property type="entry name" value="DUF7989"/>
</dbReference>
<proteinExistence type="predicted"/>
<comment type="caution">
    <text evidence="2">The sequence shown here is derived from an EMBL/GenBank/DDBJ whole genome shotgun (WGS) entry which is preliminary data.</text>
</comment>
<evidence type="ECO:0000313" key="3">
    <source>
        <dbReference type="Proteomes" id="UP001595660"/>
    </source>
</evidence>
<sequence length="84" mass="9351">MTSRMGDVSQRNPADPEHAVSRVFQRGPVVAADGGQRVDDESDEENGEQKMKDVSQRNPEDEEATANRVWERGGEKPVPEEAEE</sequence>
<dbReference type="RefSeq" id="WP_232571622.1">
    <property type="nucleotide sequence ID" value="NZ_CP089466.1"/>
</dbReference>
<feature type="compositionally biased region" description="Basic and acidic residues" evidence="1">
    <location>
        <begin position="69"/>
        <end position="84"/>
    </location>
</feature>
<reference evidence="2 3" key="1">
    <citation type="journal article" date="2019" name="Int. J. Syst. Evol. Microbiol.">
        <title>The Global Catalogue of Microorganisms (GCM) 10K type strain sequencing project: providing services to taxonomists for standard genome sequencing and annotation.</title>
        <authorList>
            <consortium name="The Broad Institute Genomics Platform"/>
            <consortium name="The Broad Institute Genome Sequencing Center for Infectious Disease"/>
            <person name="Wu L."/>
            <person name="Ma J."/>
        </authorList>
    </citation>
    <scope>NUCLEOTIDE SEQUENCE [LARGE SCALE GENOMIC DNA]</scope>
    <source>
        <strain evidence="2 3">CGMCC 1.12562</strain>
    </source>
</reference>
<feature type="region of interest" description="Disordered" evidence="1">
    <location>
        <begin position="1"/>
        <end position="84"/>
    </location>
</feature>
<dbReference type="GeneID" id="69116829"/>
<name>A0ABD5NDA2_9EURY</name>
<evidence type="ECO:0000256" key="1">
    <source>
        <dbReference type="SAM" id="MobiDB-lite"/>
    </source>
</evidence>
<dbReference type="Pfam" id="PF25951">
    <property type="entry name" value="DUF7989"/>
    <property type="match status" value="1"/>
</dbReference>
<keyword evidence="3" id="KW-1185">Reference proteome</keyword>